<evidence type="ECO:0000313" key="3">
    <source>
        <dbReference type="Proteomes" id="UP000217186"/>
    </source>
</evidence>
<feature type="transmembrane region" description="Helical" evidence="1">
    <location>
        <begin position="549"/>
        <end position="579"/>
    </location>
</feature>
<dbReference type="OrthoDB" id="3734530at2"/>
<organism evidence="2 3">
    <name type="scientific">Candidatus Planktophila vernalis</name>
    <dbReference type="NCBI Taxonomy" id="1884907"/>
    <lineage>
        <taxon>Bacteria</taxon>
        <taxon>Bacillati</taxon>
        <taxon>Actinomycetota</taxon>
        <taxon>Actinomycetes</taxon>
        <taxon>Candidatus Nanopelagicales</taxon>
        <taxon>Candidatus Nanopelagicaceae</taxon>
        <taxon>Candidatus Planktophila</taxon>
    </lineage>
</organism>
<feature type="transmembrane region" description="Helical" evidence="1">
    <location>
        <begin position="706"/>
        <end position="726"/>
    </location>
</feature>
<dbReference type="Pfam" id="PF13641">
    <property type="entry name" value="Glyco_tranf_2_3"/>
    <property type="match status" value="1"/>
</dbReference>
<sequence length="1010" mass="109033">MAVTDRHLVTAIVVTHDGETWLPAVVAALASQTRPADQIVAVDTDSNDSSTKLIKAARIPLISADRDCGFGDAVALAVAKMPKHIEGNSEWIWLIHDDCAPTPTALEKLLEAIEDRPQVAMVGPKLLGWHDRTHILEAGISIAGNGARWTGLETDEYDQGQHDGVHDVLSVSTAGALIRRDIFEELGGFDSNLSLFRDDIDFGWRARVAGHGVIATTAAVAHHAQASASERRSVDVNGAFLHRPLLLDRRNAAYVLLANSSWWMIPWLSIQLLGSAMARSIGYLLAKLPGYAADELLAVATLIVKPAEIVKARKFRKTKRLVSARVISSYIPPRWSQIRLSAARVTEVIRARILPVPESSSPSVLSSLEEEDLLVPTQRFQISKVLKNPAIFGYLLLAIITLIQSRNRLGALNGGALAASPSGARDLWGFYFESWHQVGMGSSHASPAWIAVVALASTLFLGKAPLLITLFFLAAPLLIMWSAHTFLRKLSSNQFITIPASFLYALSPVALASVNSGRLATLVALIIAPQIPMILSDWKQVETNNWRRIYALTILLAVLTSFTLITTLVSLGVIGIAILGDYNEKLEKPLFLARLYKRLTLLIFPFVLVAPYSFEALIRPARFLAEPGLNLAGGPTALVLSGNPGGAGSLPWWAISPILLLLVIALFSSSNARSFAQVGISFLSAAVLFSSISITVHGNSAGTRTWVGTFLVGATLASVAAGVVILDRLRTVLIASNIHYRHILAGLLLIITSLYSLSSVGWSITAGADSPVQSNMKGVMPAFLTAEADTKTLVLREVGAENSKSIQYYISRGEDISLGEPDVAPGQVRAIELAAQELIDGSGISSSQVFSSYGIKYVFVKNPFSRNVIRTIDGLGGFARTSATSAGVVWRVTGVTGRIIFTAKDGTRSVLEAGEVGARTTVNGPGSITLTETFDRSWQILQNGYRLDRAKDEQSLPQFQVKEAGEISLLHDGTIRRAWLSLQLIAWTLVIILAAPAGRRKREISEKELA</sequence>
<feature type="transmembrane region" description="Helical" evidence="1">
    <location>
        <begin position="599"/>
        <end position="618"/>
    </location>
</feature>
<dbReference type="InterPro" id="IPR029044">
    <property type="entry name" value="Nucleotide-diphossugar_trans"/>
</dbReference>
<dbReference type="RefSeq" id="WP_095686163.1">
    <property type="nucleotide sequence ID" value="NZ_CP016776.1"/>
</dbReference>
<evidence type="ECO:0000256" key="1">
    <source>
        <dbReference type="SAM" id="Phobius"/>
    </source>
</evidence>
<keyword evidence="3" id="KW-1185">Reference proteome</keyword>
<dbReference type="Gene3D" id="3.90.550.10">
    <property type="entry name" value="Spore Coat Polysaccharide Biosynthesis Protein SpsA, Chain A"/>
    <property type="match status" value="1"/>
</dbReference>
<dbReference type="KEGG" id="pvn:A7sIIA15_05530"/>
<keyword evidence="1" id="KW-0812">Transmembrane</keyword>
<dbReference type="SUPFAM" id="SSF53448">
    <property type="entry name" value="Nucleotide-diphospho-sugar transferases"/>
    <property type="match status" value="1"/>
</dbReference>
<keyword evidence="1" id="KW-0472">Membrane</keyword>
<reference evidence="2 3" key="1">
    <citation type="submission" date="2016-07" db="EMBL/GenBank/DDBJ databases">
        <title>High microdiversification within the ubiquitous acI lineage of Actinobacteria.</title>
        <authorList>
            <person name="Neuenschwander S.M."/>
            <person name="Salcher M."/>
            <person name="Ghai R."/>
            <person name="Pernthaler J."/>
        </authorList>
    </citation>
    <scope>NUCLEOTIDE SEQUENCE [LARGE SCALE GENOMIC DNA]</scope>
    <source>
        <strain evidence="2">MMS-IIA-15</strain>
    </source>
</reference>
<gene>
    <name evidence="2" type="ORF">A7sIIA15_05530</name>
</gene>
<name>A0A249KU10_9ACTN</name>
<proteinExistence type="predicted"/>
<feature type="transmembrane region" description="Helical" evidence="1">
    <location>
        <begin position="650"/>
        <end position="668"/>
    </location>
</feature>
<dbReference type="InterPro" id="IPR050834">
    <property type="entry name" value="Glycosyltransf_2"/>
</dbReference>
<dbReference type="GO" id="GO:0016740">
    <property type="term" value="F:transferase activity"/>
    <property type="evidence" value="ECO:0007669"/>
    <property type="project" value="UniProtKB-KW"/>
</dbReference>
<keyword evidence="1" id="KW-1133">Transmembrane helix</keyword>
<feature type="transmembrane region" description="Helical" evidence="1">
    <location>
        <begin position="448"/>
        <end position="481"/>
    </location>
</feature>
<accession>A0A249KU10</accession>
<evidence type="ECO:0000313" key="2">
    <source>
        <dbReference type="EMBL" id="ASY20302.1"/>
    </source>
</evidence>
<dbReference type="AlphaFoldDB" id="A0A249KU10"/>
<dbReference type="PANTHER" id="PTHR43685:SF3">
    <property type="entry name" value="SLR2126 PROTEIN"/>
    <property type="match status" value="1"/>
</dbReference>
<feature type="transmembrane region" description="Helical" evidence="1">
    <location>
        <begin position="675"/>
        <end position="694"/>
    </location>
</feature>
<dbReference type="PANTHER" id="PTHR43685">
    <property type="entry name" value="GLYCOSYLTRANSFERASE"/>
    <property type="match status" value="1"/>
</dbReference>
<feature type="transmembrane region" description="Helical" evidence="1">
    <location>
        <begin position="978"/>
        <end position="997"/>
    </location>
</feature>
<feature type="transmembrane region" description="Helical" evidence="1">
    <location>
        <begin position="738"/>
        <end position="757"/>
    </location>
</feature>
<dbReference type="EMBL" id="CP016776">
    <property type="protein sequence ID" value="ASY20302.1"/>
    <property type="molecule type" value="Genomic_DNA"/>
</dbReference>
<dbReference type="Proteomes" id="UP000217186">
    <property type="component" value="Chromosome"/>
</dbReference>
<protein>
    <submittedName>
        <fullName evidence="2">Glycosyltransferase</fullName>
    </submittedName>
</protein>
<feature type="transmembrane region" description="Helical" evidence="1">
    <location>
        <begin position="502"/>
        <end position="529"/>
    </location>
</feature>
<keyword evidence="2" id="KW-0808">Transferase</keyword>